<dbReference type="InterPro" id="IPR013087">
    <property type="entry name" value="Znf_C2H2_type"/>
</dbReference>
<evidence type="ECO:0000313" key="3">
    <source>
        <dbReference type="Proteomes" id="UP000828390"/>
    </source>
</evidence>
<dbReference type="EMBL" id="JAIWYP010000012">
    <property type="protein sequence ID" value="KAH3728842.1"/>
    <property type="molecule type" value="Genomic_DNA"/>
</dbReference>
<evidence type="ECO:0000259" key="1">
    <source>
        <dbReference type="PROSITE" id="PS00028"/>
    </source>
</evidence>
<reference evidence="2" key="1">
    <citation type="journal article" date="2019" name="bioRxiv">
        <title>The Genome of the Zebra Mussel, Dreissena polymorpha: A Resource for Invasive Species Research.</title>
        <authorList>
            <person name="McCartney M.A."/>
            <person name="Auch B."/>
            <person name="Kono T."/>
            <person name="Mallez S."/>
            <person name="Zhang Y."/>
            <person name="Obille A."/>
            <person name="Becker A."/>
            <person name="Abrahante J.E."/>
            <person name="Garbe J."/>
            <person name="Badalamenti J.P."/>
            <person name="Herman A."/>
            <person name="Mangelson H."/>
            <person name="Liachko I."/>
            <person name="Sullivan S."/>
            <person name="Sone E.D."/>
            <person name="Koren S."/>
            <person name="Silverstein K.A.T."/>
            <person name="Beckman K.B."/>
            <person name="Gohl D.M."/>
        </authorList>
    </citation>
    <scope>NUCLEOTIDE SEQUENCE</scope>
    <source>
        <strain evidence="2">Duluth1</strain>
        <tissue evidence="2">Whole animal</tissue>
    </source>
</reference>
<reference evidence="2" key="2">
    <citation type="submission" date="2020-11" db="EMBL/GenBank/DDBJ databases">
        <authorList>
            <person name="McCartney M.A."/>
            <person name="Auch B."/>
            <person name="Kono T."/>
            <person name="Mallez S."/>
            <person name="Becker A."/>
            <person name="Gohl D.M."/>
            <person name="Silverstein K.A.T."/>
            <person name="Koren S."/>
            <person name="Bechman K.B."/>
            <person name="Herman A."/>
            <person name="Abrahante J.E."/>
            <person name="Garbe J."/>
        </authorList>
    </citation>
    <scope>NUCLEOTIDE SEQUENCE</scope>
    <source>
        <strain evidence="2">Duluth1</strain>
        <tissue evidence="2">Whole animal</tissue>
    </source>
</reference>
<comment type="caution">
    <text evidence="2">The sequence shown here is derived from an EMBL/GenBank/DDBJ whole genome shotgun (WGS) entry which is preliminary data.</text>
</comment>
<gene>
    <name evidence="2" type="ORF">DPMN_054804</name>
</gene>
<evidence type="ECO:0000313" key="2">
    <source>
        <dbReference type="EMBL" id="KAH3728842.1"/>
    </source>
</evidence>
<organism evidence="2 3">
    <name type="scientific">Dreissena polymorpha</name>
    <name type="common">Zebra mussel</name>
    <name type="synonym">Mytilus polymorpha</name>
    <dbReference type="NCBI Taxonomy" id="45954"/>
    <lineage>
        <taxon>Eukaryota</taxon>
        <taxon>Metazoa</taxon>
        <taxon>Spiralia</taxon>
        <taxon>Lophotrochozoa</taxon>
        <taxon>Mollusca</taxon>
        <taxon>Bivalvia</taxon>
        <taxon>Autobranchia</taxon>
        <taxon>Heteroconchia</taxon>
        <taxon>Euheterodonta</taxon>
        <taxon>Imparidentia</taxon>
        <taxon>Neoheterodontei</taxon>
        <taxon>Myida</taxon>
        <taxon>Dreissenoidea</taxon>
        <taxon>Dreissenidae</taxon>
        <taxon>Dreissena</taxon>
    </lineage>
</organism>
<protein>
    <recommendedName>
        <fullName evidence="1">C2H2-type domain-containing protein</fullName>
    </recommendedName>
</protein>
<keyword evidence="3" id="KW-1185">Reference proteome</keyword>
<dbReference type="Proteomes" id="UP000828390">
    <property type="component" value="Unassembled WGS sequence"/>
</dbReference>
<feature type="domain" description="C2H2-type" evidence="1">
    <location>
        <begin position="39"/>
        <end position="60"/>
    </location>
</feature>
<sequence>MPKFRPRDCPAKCSERRFQNSKQLRRHFLRDHRLVAEYCFRCKEPFLSTMAFQDHNRAKHP</sequence>
<dbReference type="PROSITE" id="PS00028">
    <property type="entry name" value="ZINC_FINGER_C2H2_1"/>
    <property type="match status" value="1"/>
</dbReference>
<proteinExistence type="predicted"/>
<name>A0A9D4CQJ8_DREPO</name>
<accession>A0A9D4CQJ8</accession>
<dbReference type="AlphaFoldDB" id="A0A9D4CQJ8"/>